<keyword evidence="2" id="KW-1185">Reference proteome</keyword>
<organism evidence="1 2">
    <name type="scientific">Cetraspora pellucida</name>
    <dbReference type="NCBI Taxonomy" id="1433469"/>
    <lineage>
        <taxon>Eukaryota</taxon>
        <taxon>Fungi</taxon>
        <taxon>Fungi incertae sedis</taxon>
        <taxon>Mucoromycota</taxon>
        <taxon>Glomeromycotina</taxon>
        <taxon>Glomeromycetes</taxon>
        <taxon>Diversisporales</taxon>
        <taxon>Gigasporaceae</taxon>
        <taxon>Cetraspora</taxon>
    </lineage>
</organism>
<protein>
    <submittedName>
        <fullName evidence="1">6466_t:CDS:1</fullName>
    </submittedName>
</protein>
<comment type="caution">
    <text evidence="1">The sequence shown here is derived from an EMBL/GenBank/DDBJ whole genome shotgun (WGS) entry which is preliminary data.</text>
</comment>
<name>A0ACA9K903_9GLOM</name>
<proteinExistence type="predicted"/>
<accession>A0ACA9K903</accession>
<dbReference type="EMBL" id="CAJVPW010000604">
    <property type="protein sequence ID" value="CAG8459668.1"/>
    <property type="molecule type" value="Genomic_DNA"/>
</dbReference>
<dbReference type="Proteomes" id="UP000789366">
    <property type="component" value="Unassembled WGS sequence"/>
</dbReference>
<sequence length="147" mass="16492">MVVIFLPKNMHTPETWRKCHPERPSTPSICDPLTFSENSTDPTQVLFVMNDGTVNDAIEMLGSFKNTNAKVSLRVSASTSTRYAQIHHMGNTVSELNCVPQVDYVPDNSMSNAGSVVPEIDLNEPIDYTSQDQPNYIYYYIDDDTPN</sequence>
<gene>
    <name evidence="1" type="ORF">SPELUC_LOCUS1200</name>
</gene>
<evidence type="ECO:0000313" key="2">
    <source>
        <dbReference type="Proteomes" id="UP000789366"/>
    </source>
</evidence>
<reference evidence="1" key="1">
    <citation type="submission" date="2021-06" db="EMBL/GenBank/DDBJ databases">
        <authorList>
            <person name="Kallberg Y."/>
            <person name="Tangrot J."/>
            <person name="Rosling A."/>
        </authorList>
    </citation>
    <scope>NUCLEOTIDE SEQUENCE</scope>
    <source>
        <strain evidence="1">28 12/20/2015</strain>
    </source>
</reference>
<evidence type="ECO:0000313" key="1">
    <source>
        <dbReference type="EMBL" id="CAG8459668.1"/>
    </source>
</evidence>